<feature type="domain" description="Glycosyl transferase family 51" evidence="29">
    <location>
        <begin position="81"/>
        <end position="254"/>
    </location>
</feature>
<dbReference type="InterPro" id="IPR050396">
    <property type="entry name" value="Glycosyltr_51/Transpeptidase"/>
</dbReference>
<evidence type="ECO:0000256" key="15">
    <source>
        <dbReference type="ARBA" id="ARBA00022960"/>
    </source>
</evidence>
<evidence type="ECO:0000256" key="25">
    <source>
        <dbReference type="ARBA" id="ARBA00049902"/>
    </source>
</evidence>
<keyword evidence="15" id="KW-0133">Cell shape</keyword>
<gene>
    <name evidence="31" type="ORF">SAMN06295970_103234</name>
</gene>
<keyword evidence="13 27" id="KW-0812">Transmembrane</keyword>
<reference evidence="31 32" key="1">
    <citation type="submission" date="2017-05" db="EMBL/GenBank/DDBJ databases">
        <authorList>
            <person name="Varghese N."/>
            <person name="Submissions S."/>
        </authorList>
    </citation>
    <scope>NUCLEOTIDE SEQUENCE [LARGE SCALE GENOMIC DNA]</scope>
    <source>
        <strain evidence="31 32">DSM 26001</strain>
    </source>
</reference>
<keyword evidence="11" id="KW-0328">Glycosyltransferase</keyword>
<dbReference type="InterPro" id="IPR001460">
    <property type="entry name" value="PCN-bd_Tpept"/>
</dbReference>
<dbReference type="InterPro" id="IPR023346">
    <property type="entry name" value="Lysozyme-like_dom_sf"/>
</dbReference>
<keyword evidence="22" id="KW-0961">Cell wall biogenesis/degradation</keyword>
<evidence type="ECO:0000256" key="7">
    <source>
        <dbReference type="ARBA" id="ARBA00022475"/>
    </source>
</evidence>
<dbReference type="Pfam" id="PF00905">
    <property type="entry name" value="Transpeptidase"/>
    <property type="match status" value="1"/>
</dbReference>
<feature type="domain" description="Penicillin-binding protein transpeptidase" evidence="28">
    <location>
        <begin position="447"/>
        <end position="690"/>
    </location>
</feature>
<dbReference type="NCBIfam" id="TIGR02074">
    <property type="entry name" value="PBP_1a_fam"/>
    <property type="match status" value="1"/>
</dbReference>
<keyword evidence="19 27" id="KW-0472">Membrane</keyword>
<evidence type="ECO:0000256" key="23">
    <source>
        <dbReference type="ARBA" id="ARBA00034000"/>
    </source>
</evidence>
<evidence type="ECO:0000256" key="6">
    <source>
        <dbReference type="ARBA" id="ARBA00018638"/>
    </source>
</evidence>
<dbReference type="EC" id="2.4.99.28" evidence="24"/>
<evidence type="ECO:0000256" key="9">
    <source>
        <dbReference type="ARBA" id="ARBA00022645"/>
    </source>
</evidence>
<evidence type="ECO:0000256" key="3">
    <source>
        <dbReference type="ARBA" id="ARBA00007090"/>
    </source>
</evidence>
<dbReference type="InterPro" id="IPR031376">
    <property type="entry name" value="PCB_OB"/>
</dbReference>
<dbReference type="Pfam" id="PF17092">
    <property type="entry name" value="PCB_OB"/>
    <property type="match status" value="1"/>
</dbReference>
<keyword evidence="32" id="KW-1185">Reference proteome</keyword>
<keyword evidence="10" id="KW-0645">Protease</keyword>
<keyword evidence="9" id="KW-0121">Carboxypeptidase</keyword>
<proteinExistence type="inferred from homology"/>
<keyword evidence="8" id="KW-0997">Cell inner membrane</keyword>
<dbReference type="Proteomes" id="UP001158049">
    <property type="component" value="Unassembled WGS sequence"/>
</dbReference>
<evidence type="ECO:0000256" key="8">
    <source>
        <dbReference type="ARBA" id="ARBA00022519"/>
    </source>
</evidence>
<evidence type="ECO:0000256" key="16">
    <source>
        <dbReference type="ARBA" id="ARBA00022968"/>
    </source>
</evidence>
<comment type="similarity">
    <text evidence="4">In the N-terminal section; belongs to the glycosyltransferase 51 family.</text>
</comment>
<evidence type="ECO:0000256" key="22">
    <source>
        <dbReference type="ARBA" id="ARBA00023316"/>
    </source>
</evidence>
<feature type="domain" description="Penicillin-binding protein OB-like" evidence="30">
    <location>
        <begin position="340"/>
        <end position="443"/>
    </location>
</feature>
<comment type="catalytic activity">
    <reaction evidence="25">
        <text>[GlcNAc-(1-&gt;4)-Mur2Ac(oyl-L-Ala-gamma-D-Glu-L-Lys-D-Ala-D-Ala)](n)-di-trans,octa-cis-undecaprenyl diphosphate + beta-D-GlcNAc-(1-&gt;4)-Mur2Ac(oyl-L-Ala-gamma-D-Glu-L-Lys-D-Ala-D-Ala)-di-trans,octa-cis-undecaprenyl diphosphate = [GlcNAc-(1-&gt;4)-Mur2Ac(oyl-L-Ala-gamma-D-Glu-L-Lys-D-Ala-D-Ala)](n+1)-di-trans,octa-cis-undecaprenyl diphosphate + di-trans,octa-cis-undecaprenyl diphosphate + H(+)</text>
        <dbReference type="Rhea" id="RHEA:23708"/>
        <dbReference type="Rhea" id="RHEA-COMP:9602"/>
        <dbReference type="Rhea" id="RHEA-COMP:9603"/>
        <dbReference type="ChEBI" id="CHEBI:15378"/>
        <dbReference type="ChEBI" id="CHEBI:58405"/>
        <dbReference type="ChEBI" id="CHEBI:60033"/>
        <dbReference type="ChEBI" id="CHEBI:78435"/>
        <dbReference type="EC" id="2.4.99.28"/>
    </reaction>
</comment>
<dbReference type="SUPFAM" id="SSF56601">
    <property type="entry name" value="beta-lactamase/transpeptidase-like"/>
    <property type="match status" value="1"/>
</dbReference>
<evidence type="ECO:0000256" key="5">
    <source>
        <dbReference type="ARBA" id="ARBA00012448"/>
    </source>
</evidence>
<evidence type="ECO:0000256" key="4">
    <source>
        <dbReference type="ARBA" id="ARBA00007739"/>
    </source>
</evidence>
<keyword evidence="12" id="KW-0808">Transferase</keyword>
<dbReference type="EMBL" id="FXUL01000003">
    <property type="protein sequence ID" value="SMP53065.1"/>
    <property type="molecule type" value="Genomic_DNA"/>
</dbReference>
<accession>A0ABY1Q2U2</accession>
<evidence type="ECO:0000256" key="11">
    <source>
        <dbReference type="ARBA" id="ARBA00022676"/>
    </source>
</evidence>
<evidence type="ECO:0000256" key="18">
    <source>
        <dbReference type="ARBA" id="ARBA00022989"/>
    </source>
</evidence>
<dbReference type="Gene3D" id="1.10.3810.10">
    <property type="entry name" value="Biosynthetic peptidoglycan transglycosylase-like"/>
    <property type="match status" value="1"/>
</dbReference>
<keyword evidence="7" id="KW-1003">Cell membrane</keyword>
<dbReference type="RefSeq" id="WP_430438450.1">
    <property type="nucleotide sequence ID" value="NZ_FXUL01000003.1"/>
</dbReference>
<evidence type="ECO:0000256" key="20">
    <source>
        <dbReference type="ARBA" id="ARBA00023251"/>
    </source>
</evidence>
<keyword evidence="17" id="KW-0573">Peptidoglycan synthesis</keyword>
<evidence type="ECO:0000256" key="12">
    <source>
        <dbReference type="ARBA" id="ARBA00022679"/>
    </source>
</evidence>
<keyword evidence="18 27" id="KW-1133">Transmembrane helix</keyword>
<dbReference type="InterPro" id="IPR012338">
    <property type="entry name" value="Beta-lactam/transpept-like"/>
</dbReference>
<evidence type="ECO:0000256" key="1">
    <source>
        <dbReference type="ARBA" id="ARBA00004249"/>
    </source>
</evidence>
<comment type="subcellular location">
    <subcellularLocation>
        <location evidence="1">Cell inner membrane</location>
        <topology evidence="1">Single-pass type II membrane protein</topology>
    </subcellularLocation>
</comment>
<dbReference type="SUPFAM" id="SSF53955">
    <property type="entry name" value="Lysozyme-like"/>
    <property type="match status" value="1"/>
</dbReference>
<name>A0ABY1Q2U2_9BURK</name>
<dbReference type="EC" id="3.4.16.4" evidence="5"/>
<evidence type="ECO:0000259" key="28">
    <source>
        <dbReference type="Pfam" id="PF00905"/>
    </source>
</evidence>
<dbReference type="Pfam" id="PF00912">
    <property type="entry name" value="Transgly"/>
    <property type="match status" value="1"/>
</dbReference>
<evidence type="ECO:0000256" key="10">
    <source>
        <dbReference type="ARBA" id="ARBA00022670"/>
    </source>
</evidence>
<comment type="similarity">
    <text evidence="3">In the C-terminal section; belongs to the transpeptidase family.</text>
</comment>
<evidence type="ECO:0000256" key="14">
    <source>
        <dbReference type="ARBA" id="ARBA00022801"/>
    </source>
</evidence>
<evidence type="ECO:0000256" key="2">
    <source>
        <dbReference type="ARBA" id="ARBA00004752"/>
    </source>
</evidence>
<dbReference type="InterPro" id="IPR001264">
    <property type="entry name" value="Glyco_trans_51"/>
</dbReference>
<dbReference type="PANTHER" id="PTHR32282">
    <property type="entry name" value="BINDING PROTEIN TRANSPEPTIDASE, PUTATIVE-RELATED"/>
    <property type="match status" value="1"/>
</dbReference>
<comment type="caution">
    <text evidence="31">The sequence shown here is derived from an EMBL/GenBank/DDBJ whole genome shotgun (WGS) entry which is preliminary data.</text>
</comment>
<feature type="transmembrane region" description="Helical" evidence="27">
    <location>
        <begin position="28"/>
        <end position="55"/>
    </location>
</feature>
<evidence type="ECO:0000256" key="24">
    <source>
        <dbReference type="ARBA" id="ARBA00044770"/>
    </source>
</evidence>
<dbReference type="InterPro" id="IPR036950">
    <property type="entry name" value="PBP_transglycosylase"/>
</dbReference>
<keyword evidence="21" id="KW-0511">Multifunctional enzyme</keyword>
<protein>
    <recommendedName>
        <fullName evidence="6">Penicillin-binding protein 1A</fullName>
        <ecNumber evidence="24">2.4.99.28</ecNumber>
        <ecNumber evidence="5">3.4.16.4</ecNumber>
    </recommendedName>
</protein>
<evidence type="ECO:0000313" key="31">
    <source>
        <dbReference type="EMBL" id="SMP53065.1"/>
    </source>
</evidence>
<comment type="pathway">
    <text evidence="2">Cell wall biogenesis; peptidoglycan biosynthesis.</text>
</comment>
<keyword evidence="16" id="KW-0735">Signal-anchor</keyword>
<dbReference type="Gene3D" id="3.40.710.10">
    <property type="entry name" value="DD-peptidase/beta-lactamase superfamily"/>
    <property type="match status" value="2"/>
</dbReference>
<evidence type="ECO:0000256" key="26">
    <source>
        <dbReference type="SAM" id="MobiDB-lite"/>
    </source>
</evidence>
<feature type="compositionally biased region" description="Basic and acidic residues" evidence="26">
    <location>
        <begin position="776"/>
        <end position="789"/>
    </location>
</feature>
<sequence length="789" mass="86842">MSPPNTPDRPSSRTTPPPKRRMNLFARLTLGAFGILAGFAVIGVLLLGFMLAMAYPNLPELNSLTDYRPKIPLRIFTADNVMIGEFGEERRNVVRFKEIPDVMKQAVLAIEDDRFYEHGGVDYFGILRAAVHNLSGGARQGASTITQQVARNFFLSSEQTLKRKLYEVLLAWKIEQNLSKDQILEVYMNQIYLGQRAYGFASAAQVYFGKKLSDITLAEAAMLAGLPKAPSANNPVVNPKRAKARQQYILQRMHDLGYVSDEAYAEAKKEELKIKSETSEFGIHAEYVAEMTRQMVYEQFREETYTRGLNVFTTITKSDQDAAYIALRRGVMDYEKRHGYRGPEGYMDIPAAREEAEDAIETELADHPDSDDLIAAVVMEASPKALRAVLASGEEISITGPGLAFAVNLLSDKAPPNRRVKRGAIIRVTQEGKTWSITQMPEVESAFVSASTEDGAIRALIGGFDFSRNKFNHVTQAWRQPGSSFKPFIYSASLEKGLSPSTVINDSPLTFDAGQTGGQAWEPKNYDGKYEGPMTMRKGLTKSKNMISIRILNRIGAKYGQEYATRFGFDADKNPAYLTLALGAGAVTPLQMAGAYAVFANGGYKVNPYLISKITDASGAVLSEVKPDRAGVEANRVIDARNAYVMDSMLKDVVKYGTANKAMVLKRPDIAGKTGTTNDSIDAWFAGYQTKLVGIAWIGFDQPRNLGNKETGGGLALPIWINYMQKALKSMPVDERTMPDGLIAANGDYYYAEYPPGTGVRTLGVAENPGGPAGQEAEKTRDEVKNELF</sequence>
<comment type="catalytic activity">
    <reaction evidence="23">
        <text>Preferential cleavage: (Ac)2-L-Lys-D-Ala-|-D-Ala. Also transpeptidation of peptidyl-alanyl moieties that are N-acyl substituents of D-alanine.</text>
        <dbReference type="EC" id="3.4.16.4"/>
    </reaction>
</comment>
<evidence type="ECO:0000256" key="21">
    <source>
        <dbReference type="ARBA" id="ARBA00023268"/>
    </source>
</evidence>
<dbReference type="PANTHER" id="PTHR32282:SF27">
    <property type="entry name" value="PENICILLIN-BINDING PROTEIN 1A"/>
    <property type="match status" value="1"/>
</dbReference>
<keyword evidence="14" id="KW-0378">Hydrolase</keyword>
<evidence type="ECO:0000259" key="30">
    <source>
        <dbReference type="Pfam" id="PF17092"/>
    </source>
</evidence>
<evidence type="ECO:0000256" key="17">
    <source>
        <dbReference type="ARBA" id="ARBA00022984"/>
    </source>
</evidence>
<evidence type="ECO:0000313" key="32">
    <source>
        <dbReference type="Proteomes" id="UP001158049"/>
    </source>
</evidence>
<evidence type="ECO:0000259" key="29">
    <source>
        <dbReference type="Pfam" id="PF00912"/>
    </source>
</evidence>
<organism evidence="31 32">
    <name type="scientific">Noviherbaspirillum suwonense</name>
    <dbReference type="NCBI Taxonomy" id="1224511"/>
    <lineage>
        <taxon>Bacteria</taxon>
        <taxon>Pseudomonadati</taxon>
        <taxon>Pseudomonadota</taxon>
        <taxon>Betaproteobacteria</taxon>
        <taxon>Burkholderiales</taxon>
        <taxon>Oxalobacteraceae</taxon>
        <taxon>Noviherbaspirillum</taxon>
    </lineage>
</organism>
<feature type="region of interest" description="Disordered" evidence="26">
    <location>
        <begin position="765"/>
        <end position="789"/>
    </location>
</feature>
<evidence type="ECO:0000256" key="13">
    <source>
        <dbReference type="ARBA" id="ARBA00022692"/>
    </source>
</evidence>
<evidence type="ECO:0000256" key="27">
    <source>
        <dbReference type="SAM" id="Phobius"/>
    </source>
</evidence>
<evidence type="ECO:0000256" key="19">
    <source>
        <dbReference type="ARBA" id="ARBA00023136"/>
    </source>
</evidence>
<keyword evidence="20" id="KW-0046">Antibiotic resistance</keyword>
<feature type="region of interest" description="Disordered" evidence="26">
    <location>
        <begin position="1"/>
        <end position="20"/>
    </location>
</feature>